<protein>
    <submittedName>
        <fullName evidence="4">Helix-turn-helix domain-containing protein</fullName>
    </submittedName>
</protein>
<dbReference type="PANTHER" id="PTHR38431">
    <property type="entry name" value="BLL2305 PROTEIN"/>
    <property type="match status" value="1"/>
</dbReference>
<feature type="domain" description="Helix-turn-helix" evidence="3">
    <location>
        <begin position="7"/>
        <end position="53"/>
    </location>
</feature>
<dbReference type="PANTHER" id="PTHR38431:SF1">
    <property type="entry name" value="BLL2305 PROTEIN"/>
    <property type="match status" value="1"/>
</dbReference>
<evidence type="ECO:0000256" key="1">
    <source>
        <dbReference type="SAM" id="MobiDB-lite"/>
    </source>
</evidence>
<feature type="compositionally biased region" description="Basic and acidic residues" evidence="1">
    <location>
        <begin position="71"/>
        <end position="89"/>
    </location>
</feature>
<evidence type="ECO:0000313" key="4">
    <source>
        <dbReference type="EMBL" id="TBL81780.1"/>
    </source>
</evidence>
<comment type="caution">
    <text evidence="4">The sequence shown here is derived from an EMBL/GenBank/DDBJ whole genome shotgun (WGS) entry which is preliminary data.</text>
</comment>
<evidence type="ECO:0000313" key="5">
    <source>
        <dbReference type="Proteomes" id="UP000293142"/>
    </source>
</evidence>
<dbReference type="Pfam" id="PF12727">
    <property type="entry name" value="PBP_like"/>
    <property type="match status" value="1"/>
</dbReference>
<dbReference type="Pfam" id="PF12728">
    <property type="entry name" value="HTH_17"/>
    <property type="match status" value="1"/>
</dbReference>
<dbReference type="Proteomes" id="UP000293142">
    <property type="component" value="Unassembled WGS sequence"/>
</dbReference>
<proteinExistence type="predicted"/>
<feature type="region of interest" description="Disordered" evidence="1">
    <location>
        <begin position="56"/>
        <end position="137"/>
    </location>
</feature>
<dbReference type="SUPFAM" id="SSF53850">
    <property type="entry name" value="Periplasmic binding protein-like II"/>
    <property type="match status" value="1"/>
</dbReference>
<accession>A0A4Q9E033</accession>
<feature type="domain" description="PBP" evidence="2">
    <location>
        <begin position="160"/>
        <end position="344"/>
    </location>
</feature>
<name>A0A4Q9E033_9BACL</name>
<dbReference type="OrthoDB" id="9805928at2"/>
<dbReference type="InterPro" id="IPR041657">
    <property type="entry name" value="HTH_17"/>
</dbReference>
<dbReference type="Gene3D" id="3.40.190.10">
    <property type="entry name" value="Periplasmic binding protein-like II"/>
    <property type="match status" value="1"/>
</dbReference>
<keyword evidence="5" id="KW-1185">Reference proteome</keyword>
<sequence>MTESRSYTTEEIAGLLKISKLTVYGLIKTGKLPAYRVGRQMRVDADDLEAYKAASKGRLDSTGSARAGQIRQEEPAGRSAETERDDAGRSFDTADSSGAAGQNGAVGQSDLRKSSGEAEQRSLAGRSGQATYNRVTKQGGSGAVRSVIITGQDIGLDLLAKHLEKTSAQYRPLRLHVGSLNGLIALYRGEADIVSTHLLDGDSGEYNVPYIRRVLVGFPLIVIRMLSRTAGLYVQPGNPKGIHGWQDLDRSGIKIANREKGAGARVLLEEQLRLRGLAASALEGYEDEETTHLGVAGKVASGMADAGVGVEKAAHIVGVDFIPLIQEKYDLVVLKTPANRELIELVQGALGDKPFLDELRAVRGYDLTEAGRIVWESR</sequence>
<feature type="compositionally biased region" description="Polar residues" evidence="1">
    <location>
        <begin position="128"/>
        <end position="137"/>
    </location>
</feature>
<dbReference type="AlphaFoldDB" id="A0A4Q9E033"/>
<dbReference type="RefSeq" id="WP_131011566.1">
    <property type="nucleotide sequence ID" value="NZ_SIRE01000002.1"/>
</dbReference>
<dbReference type="NCBIfam" id="TIGR01764">
    <property type="entry name" value="excise"/>
    <property type="match status" value="1"/>
</dbReference>
<dbReference type="GO" id="GO:0003677">
    <property type="term" value="F:DNA binding"/>
    <property type="evidence" value="ECO:0007669"/>
    <property type="project" value="InterPro"/>
</dbReference>
<evidence type="ECO:0000259" key="3">
    <source>
        <dbReference type="Pfam" id="PF12728"/>
    </source>
</evidence>
<gene>
    <name evidence="4" type="ORF">EYB31_01955</name>
</gene>
<dbReference type="InterPro" id="IPR010093">
    <property type="entry name" value="SinI_DNA-bd"/>
</dbReference>
<organism evidence="4 5">
    <name type="scientific">Paenibacillus thalictri</name>
    <dbReference type="NCBI Taxonomy" id="2527873"/>
    <lineage>
        <taxon>Bacteria</taxon>
        <taxon>Bacillati</taxon>
        <taxon>Bacillota</taxon>
        <taxon>Bacilli</taxon>
        <taxon>Bacillales</taxon>
        <taxon>Paenibacillaceae</taxon>
        <taxon>Paenibacillus</taxon>
    </lineage>
</organism>
<dbReference type="InterPro" id="IPR024370">
    <property type="entry name" value="PBP_domain"/>
</dbReference>
<feature type="compositionally biased region" description="Basic and acidic residues" evidence="1">
    <location>
        <begin position="110"/>
        <end position="120"/>
    </location>
</feature>
<dbReference type="EMBL" id="SIRE01000002">
    <property type="protein sequence ID" value="TBL81780.1"/>
    <property type="molecule type" value="Genomic_DNA"/>
</dbReference>
<evidence type="ECO:0000259" key="2">
    <source>
        <dbReference type="Pfam" id="PF12727"/>
    </source>
</evidence>
<reference evidence="4 5" key="1">
    <citation type="submission" date="2019-02" db="EMBL/GenBank/DDBJ databases">
        <title>Paenibacillus sp. nov., isolated from surface-sterilized tissue of Thalictrum simplex L.</title>
        <authorList>
            <person name="Tuo L."/>
        </authorList>
    </citation>
    <scope>NUCLEOTIDE SEQUENCE [LARGE SCALE GENOMIC DNA]</scope>
    <source>
        <strain evidence="4 5">N2SHLJ1</strain>
    </source>
</reference>